<sequence>NEEANALAKSAACGGPHSPGIFFEVLHAPSVPMDSSEVMAIDQEKLGEDPFVKHLETGWLPVDEAEAKRLQLRAT</sequence>
<evidence type="ECO:0000313" key="1">
    <source>
        <dbReference type="EnsemblPlants" id="ORGLA11G0222200.1"/>
    </source>
</evidence>
<reference evidence="2" key="2">
    <citation type="submission" date="2018-04" db="EMBL/GenBank/DDBJ databases">
        <title>OglaRS2 (Oryza glaberrima Reference Sequence Version 2).</title>
        <authorList>
            <person name="Zhang J."/>
            <person name="Kudrna D."/>
            <person name="Lee S."/>
            <person name="Talag J."/>
            <person name="Rajasekar S."/>
            <person name="Wing R.A."/>
        </authorList>
    </citation>
    <scope>NUCLEOTIDE SEQUENCE [LARGE SCALE GENOMIC DNA]</scope>
    <source>
        <strain evidence="2">cv. IRGC 96717</strain>
    </source>
</reference>
<dbReference type="Gramene" id="ORGLA11G0222200.1">
    <property type="protein sequence ID" value="ORGLA11G0222200.1"/>
    <property type="gene ID" value="ORGLA11G0222200"/>
</dbReference>
<reference evidence="1" key="1">
    <citation type="submission" date="2015-06" db="UniProtKB">
        <authorList>
            <consortium name="EnsemblPlants"/>
        </authorList>
    </citation>
    <scope>IDENTIFICATION</scope>
</reference>
<dbReference type="AlphaFoldDB" id="I1R380"/>
<dbReference type="EnsemblPlants" id="ORGLA11G0222200.1">
    <property type="protein sequence ID" value="ORGLA11G0222200.1"/>
    <property type="gene ID" value="ORGLA11G0222200"/>
</dbReference>
<organism evidence="1 2">
    <name type="scientific">Oryza glaberrima</name>
    <name type="common">African rice</name>
    <dbReference type="NCBI Taxonomy" id="4538"/>
    <lineage>
        <taxon>Eukaryota</taxon>
        <taxon>Viridiplantae</taxon>
        <taxon>Streptophyta</taxon>
        <taxon>Embryophyta</taxon>
        <taxon>Tracheophyta</taxon>
        <taxon>Spermatophyta</taxon>
        <taxon>Magnoliopsida</taxon>
        <taxon>Liliopsida</taxon>
        <taxon>Poales</taxon>
        <taxon>Poaceae</taxon>
        <taxon>BOP clade</taxon>
        <taxon>Oryzoideae</taxon>
        <taxon>Oryzeae</taxon>
        <taxon>Oryzinae</taxon>
        <taxon>Oryza</taxon>
    </lineage>
</organism>
<keyword evidence="2" id="KW-1185">Reference proteome</keyword>
<name>I1R380_ORYGL</name>
<proteinExistence type="predicted"/>
<accession>I1R380</accession>
<dbReference type="HOGENOM" id="CLU_2678315_0_0_1"/>
<protein>
    <submittedName>
        <fullName evidence="1">Uncharacterized protein</fullName>
    </submittedName>
</protein>
<dbReference type="Proteomes" id="UP000007306">
    <property type="component" value="Unassembled WGS sequence"/>
</dbReference>
<evidence type="ECO:0000313" key="2">
    <source>
        <dbReference type="Proteomes" id="UP000007306"/>
    </source>
</evidence>